<reference evidence="1 2" key="1">
    <citation type="submission" date="2022-01" db="EMBL/GenBank/DDBJ databases">
        <title>Whole genome-based taxonomy of the Shewanellaceae.</title>
        <authorList>
            <person name="Martin-Rodriguez A.J."/>
        </authorList>
    </citation>
    <scope>NUCLEOTIDE SEQUENCE [LARGE SCALE GENOMIC DNA]</scope>
    <source>
        <strain evidence="1 2">DSM 21332</strain>
    </source>
</reference>
<dbReference type="Proteomes" id="UP001202831">
    <property type="component" value="Unassembled WGS sequence"/>
</dbReference>
<sequence>MEINHPERLEAAILLGIVNEKLRLECPDRQALYYEMDMSADQLDRKLDTLGYHYDAASNQYKPV</sequence>
<protein>
    <submittedName>
        <fullName evidence="1">DUF4250 domain-containing protein</fullName>
    </submittedName>
</protein>
<keyword evidence="2" id="KW-1185">Reference proteome</keyword>
<dbReference type="InterPro" id="IPR025346">
    <property type="entry name" value="DUF4250"/>
</dbReference>
<evidence type="ECO:0000313" key="2">
    <source>
        <dbReference type="Proteomes" id="UP001202831"/>
    </source>
</evidence>
<organism evidence="1 2">
    <name type="scientific">Shewanella corallii</name>
    <dbReference type="NCBI Taxonomy" id="560080"/>
    <lineage>
        <taxon>Bacteria</taxon>
        <taxon>Pseudomonadati</taxon>
        <taxon>Pseudomonadota</taxon>
        <taxon>Gammaproteobacteria</taxon>
        <taxon>Alteromonadales</taxon>
        <taxon>Shewanellaceae</taxon>
        <taxon>Shewanella</taxon>
    </lineage>
</organism>
<dbReference type="RefSeq" id="WP_249250343.1">
    <property type="nucleotide sequence ID" value="NZ_JAKIKT010000008.1"/>
</dbReference>
<accession>A0ABT0NBG8</accession>
<name>A0ABT0NBG8_9GAMM</name>
<evidence type="ECO:0000313" key="1">
    <source>
        <dbReference type="EMBL" id="MCL2915786.1"/>
    </source>
</evidence>
<dbReference type="EMBL" id="JAKIKT010000008">
    <property type="protein sequence ID" value="MCL2915786.1"/>
    <property type="molecule type" value="Genomic_DNA"/>
</dbReference>
<comment type="caution">
    <text evidence="1">The sequence shown here is derived from an EMBL/GenBank/DDBJ whole genome shotgun (WGS) entry which is preliminary data.</text>
</comment>
<dbReference type="Pfam" id="PF14056">
    <property type="entry name" value="DUF4250"/>
    <property type="match status" value="1"/>
</dbReference>
<gene>
    <name evidence="1" type="ORF">L2725_18690</name>
</gene>
<proteinExistence type="predicted"/>